<evidence type="ECO:0000256" key="1">
    <source>
        <dbReference type="ARBA" id="ARBA00010164"/>
    </source>
</evidence>
<keyword evidence="2 6" id="KW-0808">Transferase</keyword>
<dbReference type="PANTHER" id="PTHR37419:SF8">
    <property type="entry name" value="TOXIN YJJJ"/>
    <property type="match status" value="1"/>
</dbReference>
<accession>A0A081S0M1</accession>
<dbReference type="PATRIC" id="fig|1393735.3.peg.780"/>
<dbReference type="AlphaFoldDB" id="A0A081S0M1"/>
<sequence>MTSNNKEVYVWIWLPEQTEPVVAGRLEEFNGRILFNYGKSYLERLNSQPLPISIYEPELPLKSGIIAPLSDLTMPGCIRDASPDAWGRRVIINKILGLKRADTETATLNEITYLLESGSDRIGALDFQLSPSEYIPRSIKNASLEELIQSAERVENGLLLTPELDQALFHGSSIGGARPKALIEDKDSKYVAKFSSSNDLYSVVKTEFIAMRLAELSGINVASVKLTTSANKDVLLIKRFDREHTQNGWLRKSMVSALTLFGLDDMMARYASYEKLAEIIRYNFTNPQKTLEELFSRLVFNILCGNTDDHARNHSAFWDGKSLSLTPAYDICPQGRAGNEASQAMLIIDNKNLSQLRTCLETAHNFNISEEKAKEIFNRQISIIQDNWDNICEEAELSEIDKKLLWHRQFLNPFSIEF</sequence>
<evidence type="ECO:0000313" key="7">
    <source>
        <dbReference type="Proteomes" id="UP000028002"/>
    </source>
</evidence>
<feature type="domain" description="HipA-like C-terminal" evidence="4">
    <location>
        <begin position="172"/>
        <end position="388"/>
    </location>
</feature>
<comment type="similarity">
    <text evidence="1">Belongs to the HipA Ser/Thr kinase family.</text>
</comment>
<keyword evidence="3" id="KW-0418">Kinase</keyword>
<dbReference type="InterPro" id="IPR012893">
    <property type="entry name" value="HipA-like_C"/>
</dbReference>
<evidence type="ECO:0000256" key="2">
    <source>
        <dbReference type="ARBA" id="ARBA00022679"/>
    </source>
</evidence>
<proteinExistence type="inferred from homology"/>
<dbReference type="RefSeq" id="WP_023045620.1">
    <property type="nucleotide sequence ID" value="NZ_CAWLUD010000007.1"/>
</dbReference>
<evidence type="ECO:0000313" key="6">
    <source>
        <dbReference type="EMBL" id="KER04474.1"/>
    </source>
</evidence>
<dbReference type="InterPro" id="IPR017508">
    <property type="entry name" value="HipA_N1"/>
</dbReference>
<gene>
    <name evidence="6" type="ORF">MEG1DRAFT_00763</name>
</gene>
<evidence type="ECO:0000259" key="5">
    <source>
        <dbReference type="Pfam" id="PF13657"/>
    </source>
</evidence>
<dbReference type="Pfam" id="PF07804">
    <property type="entry name" value="HipA_C"/>
    <property type="match status" value="1"/>
</dbReference>
<dbReference type="InterPro" id="IPR052028">
    <property type="entry name" value="HipA_Ser/Thr_kinase"/>
</dbReference>
<dbReference type="EC" id="2.7.11.1" evidence="6"/>
<comment type="caution">
    <text evidence="6">The sequence shown here is derived from an EMBL/GenBank/DDBJ whole genome shotgun (WGS) entry which is preliminary data.</text>
</comment>
<evidence type="ECO:0000259" key="4">
    <source>
        <dbReference type="Pfam" id="PF07804"/>
    </source>
</evidence>
<reference evidence="6 7" key="1">
    <citation type="submission" date="2014-03" db="EMBL/GenBank/DDBJ databases">
        <title>Draft Genome of Photorhabdus temperata Meg1.</title>
        <authorList>
            <person name="Hurst S.G.IV."/>
            <person name="Morris K."/>
            <person name="Thomas K."/>
            <person name="Tisa L.S."/>
        </authorList>
    </citation>
    <scope>NUCLEOTIDE SEQUENCE [LARGE SCALE GENOMIC DNA]</scope>
    <source>
        <strain evidence="6 7">Meg1</strain>
    </source>
</reference>
<dbReference type="Gene3D" id="1.10.1070.20">
    <property type="match status" value="1"/>
</dbReference>
<feature type="domain" description="HipA N-terminal subdomain 1" evidence="5">
    <location>
        <begin position="22"/>
        <end position="127"/>
    </location>
</feature>
<protein>
    <submittedName>
        <fullName evidence="6">HipA-like protein</fullName>
        <ecNumber evidence="6">2.7.11.1</ecNumber>
    </submittedName>
</protein>
<evidence type="ECO:0000256" key="3">
    <source>
        <dbReference type="ARBA" id="ARBA00022777"/>
    </source>
</evidence>
<dbReference type="GO" id="GO:0004674">
    <property type="term" value="F:protein serine/threonine kinase activity"/>
    <property type="evidence" value="ECO:0007669"/>
    <property type="project" value="UniProtKB-EC"/>
</dbReference>
<dbReference type="PANTHER" id="PTHR37419">
    <property type="entry name" value="SERINE/THREONINE-PROTEIN KINASE TOXIN HIPA"/>
    <property type="match status" value="1"/>
</dbReference>
<dbReference type="EMBL" id="JGVH01000007">
    <property type="protein sequence ID" value="KER04474.1"/>
    <property type="molecule type" value="Genomic_DNA"/>
</dbReference>
<name>A0A081S0M1_PHOTE</name>
<dbReference type="Proteomes" id="UP000028002">
    <property type="component" value="Unassembled WGS sequence"/>
</dbReference>
<dbReference type="GO" id="GO:0005829">
    <property type="term" value="C:cytosol"/>
    <property type="evidence" value="ECO:0007669"/>
    <property type="project" value="TreeGrafter"/>
</dbReference>
<organism evidence="6 7">
    <name type="scientific">Photorhabdus temperata subsp. temperata Meg1</name>
    <dbReference type="NCBI Taxonomy" id="1393735"/>
    <lineage>
        <taxon>Bacteria</taxon>
        <taxon>Pseudomonadati</taxon>
        <taxon>Pseudomonadota</taxon>
        <taxon>Gammaproteobacteria</taxon>
        <taxon>Enterobacterales</taxon>
        <taxon>Morganellaceae</taxon>
        <taxon>Photorhabdus</taxon>
    </lineage>
</organism>
<dbReference type="Pfam" id="PF13657">
    <property type="entry name" value="Couple_hipA"/>
    <property type="match status" value="1"/>
</dbReference>